<protein>
    <submittedName>
        <fullName evidence="4">DUF5916 domain-containing protein</fullName>
    </submittedName>
</protein>
<dbReference type="SUPFAM" id="SSF49344">
    <property type="entry name" value="CBD9-like"/>
    <property type="match status" value="1"/>
</dbReference>
<dbReference type="KEGG" id="pspc:Strain318_002825"/>
<keyword evidence="1" id="KW-0732">Signal</keyword>
<reference evidence="4" key="1">
    <citation type="submission" date="2023-07" db="EMBL/GenBank/DDBJ databases">
        <authorList>
            <person name="Haufschild T."/>
            <person name="Kallscheuer N."/>
            <person name="Hammer J."/>
            <person name="Kohn T."/>
            <person name="Kabuu M."/>
            <person name="Jogler M."/>
            <person name="Wohfarth N."/>
            <person name="Heuer A."/>
            <person name="Rohde M."/>
            <person name="van Teeseling M.C.F."/>
            <person name="Jogler C."/>
        </authorList>
    </citation>
    <scope>NUCLEOTIDE SEQUENCE</scope>
    <source>
        <strain evidence="3">Strain 138</strain>
        <strain evidence="4">Strain 318</strain>
    </source>
</reference>
<gene>
    <name evidence="3" type="ORF">Strain138_002825</name>
    <name evidence="4" type="ORF">Strain318_002825</name>
</gene>
<accession>A0AA49Q930</accession>
<proteinExistence type="predicted"/>
<name>A0AA49Q930_9BACT</name>
<feature type="domain" description="DUF5916" evidence="2">
    <location>
        <begin position="264"/>
        <end position="345"/>
    </location>
</feature>
<sequence>MIRPLAALALSLLLPLASGAQASAAAERVPRVFTTPDNITLDGFLDEPAYAQADSIWEFRQKEPVEGGTPSERTVVRLLATPKGLVVGWWIYDRDIGNVRRTQLRRDAELRADDYVSMVIDGLSDRRSGFYFRTNSNGAMWDGEHVTFEDGNEEWDGVWDVRTQINADGWTAEMFIPWATLRYPDDVTQMGMNFRRFMPRTNEELLWRAWRRTEGLRFLEREGTIAGFSGLPPRARAEFRPYVLGQAAPVERLFSPDGSSTVAKQETAFGRAGLDVKLPLTRTLTVDLTANPDFAQADVDRQIVNLTRFPLFFPERRPFFTEGAGIFAFGREQQTQMFYSRRIGLGAGGLPQTIPYGARMQGRFGRYQVGAIAARTEGAESVSDGVLRVRRDVLGRGFIGAMGTYSDRASRPGSVAGGVDFQLPYIIGKGDNLVFLGNAAWSRDSVGGDVGAHYRFMVDYPNDHADIVMRYDRVEQAYDPSLGFVIQRGIHRLAGNTAITPRPKDARVIRRWEFNLLGYNAVWADSGQLDNANLNIRPIGAQFQSGDRVELNLYRIFDAPGTTFTLVPGTTVPAGEYWWSRAELVLQGANLRQVVPRIETSVGEFYDGRRFDFETSLRVRVQPHYEFFVEFERNDVTLPTGDFVAHTGRLRGDYAVNPRLTLTGFVQYDDQSDRAALNARLRWTPSPGSDLFVVWNSVWPTVPERAFQLMQPQRGALVVKYTHYFRY</sequence>
<feature type="chain" id="PRO_5041375512" evidence="1">
    <location>
        <begin position="23"/>
        <end position="727"/>
    </location>
</feature>
<accession>A0AA49JXA1</accession>
<dbReference type="Pfam" id="PF19313">
    <property type="entry name" value="DUF5916"/>
    <property type="match status" value="1"/>
</dbReference>
<evidence type="ECO:0000259" key="2">
    <source>
        <dbReference type="Pfam" id="PF19313"/>
    </source>
</evidence>
<dbReference type="InterPro" id="IPR045670">
    <property type="entry name" value="DUF5916"/>
</dbReference>
<dbReference type="EMBL" id="CP130612">
    <property type="protein sequence ID" value="WKW13502.1"/>
    <property type="molecule type" value="Genomic_DNA"/>
</dbReference>
<feature type="signal peptide" evidence="1">
    <location>
        <begin position="1"/>
        <end position="22"/>
    </location>
</feature>
<dbReference type="Gene3D" id="2.60.40.1190">
    <property type="match status" value="1"/>
</dbReference>
<evidence type="ECO:0000313" key="3">
    <source>
        <dbReference type="EMBL" id="WKW13502.1"/>
    </source>
</evidence>
<evidence type="ECO:0000313" key="4">
    <source>
        <dbReference type="EMBL" id="WKW16409.1"/>
    </source>
</evidence>
<dbReference type="CDD" id="cd09618">
    <property type="entry name" value="CBM9_like_2"/>
    <property type="match status" value="1"/>
</dbReference>
<evidence type="ECO:0000256" key="1">
    <source>
        <dbReference type="SAM" id="SignalP"/>
    </source>
</evidence>
<dbReference type="RefSeq" id="WP_367886355.1">
    <property type="nucleotide sequence ID" value="NZ_CP130612.1"/>
</dbReference>
<evidence type="ECO:0000313" key="5">
    <source>
        <dbReference type="Proteomes" id="UP001229955"/>
    </source>
</evidence>
<dbReference type="AlphaFoldDB" id="A0AA49Q930"/>
<dbReference type="Proteomes" id="UP001229955">
    <property type="component" value="Chromosome"/>
</dbReference>
<dbReference type="EMBL" id="CP130613">
    <property type="protein sequence ID" value="WKW16409.1"/>
    <property type="molecule type" value="Genomic_DNA"/>
</dbReference>
<organism evidence="4 5">
    <name type="scientific">Pseudogemmatithrix spongiicola</name>
    <dbReference type="NCBI Taxonomy" id="3062599"/>
    <lineage>
        <taxon>Bacteria</taxon>
        <taxon>Pseudomonadati</taxon>
        <taxon>Gemmatimonadota</taxon>
        <taxon>Gemmatimonadia</taxon>
        <taxon>Gemmatimonadales</taxon>
        <taxon>Gemmatimonadaceae</taxon>
        <taxon>Pseudogemmatithrix</taxon>
    </lineage>
</organism>
<keyword evidence="5" id="KW-1185">Reference proteome</keyword>